<feature type="compositionally biased region" description="Polar residues" evidence="1">
    <location>
        <begin position="194"/>
        <end position="207"/>
    </location>
</feature>
<feature type="compositionally biased region" description="Polar residues" evidence="1">
    <location>
        <begin position="247"/>
        <end position="256"/>
    </location>
</feature>
<feature type="compositionally biased region" description="Low complexity" evidence="1">
    <location>
        <begin position="110"/>
        <end position="120"/>
    </location>
</feature>
<dbReference type="EMBL" id="JARKHS020016037">
    <property type="protein sequence ID" value="KAK8773944.1"/>
    <property type="molecule type" value="Genomic_DNA"/>
</dbReference>
<keyword evidence="3" id="KW-1185">Reference proteome</keyword>
<sequence>MAGRIKSYLGVTAPFFLAPLLFFDNLRLARSTAAKDRASPTPSPEEPSLPGPGFPWALVRMDDVVRQMVNALRSACMESPQLRLLRARRRSQAPELTDTQTPANSGMLHATTTTATSRTTPYELSRVQTSPLAGSSVSRRVPRSMPGVFRDQGSLARPLFGVSVPRAPAVGAGISRCALRVTRDSLVKEPLRTSPKSSLGNATPLTSRSRESIGETNGGSCSPSAHPSLWSPGGLCTPPNSAIPRTPAQTSTMSSK</sequence>
<feature type="region of interest" description="Disordered" evidence="1">
    <location>
        <begin position="34"/>
        <end position="53"/>
    </location>
</feature>
<feature type="region of interest" description="Disordered" evidence="1">
    <location>
        <begin position="189"/>
        <end position="256"/>
    </location>
</feature>
<feature type="compositionally biased region" description="Low complexity" evidence="1">
    <location>
        <begin position="134"/>
        <end position="148"/>
    </location>
</feature>
<evidence type="ECO:0000313" key="2">
    <source>
        <dbReference type="EMBL" id="KAK8773944.1"/>
    </source>
</evidence>
<name>A0AAQ4EGZ1_AMBAM</name>
<comment type="caution">
    <text evidence="2">The sequence shown here is derived from an EMBL/GenBank/DDBJ whole genome shotgun (WGS) entry which is preliminary data.</text>
</comment>
<dbReference type="AlphaFoldDB" id="A0AAQ4EGZ1"/>
<feature type="compositionally biased region" description="Polar residues" evidence="1">
    <location>
        <begin position="214"/>
        <end position="225"/>
    </location>
</feature>
<evidence type="ECO:0000313" key="3">
    <source>
        <dbReference type="Proteomes" id="UP001321473"/>
    </source>
</evidence>
<evidence type="ECO:0000256" key="1">
    <source>
        <dbReference type="SAM" id="MobiDB-lite"/>
    </source>
</evidence>
<dbReference type="Proteomes" id="UP001321473">
    <property type="component" value="Unassembled WGS sequence"/>
</dbReference>
<reference evidence="2 3" key="1">
    <citation type="journal article" date="2023" name="Arcadia Sci">
        <title>De novo assembly of a long-read Amblyomma americanum tick genome.</title>
        <authorList>
            <person name="Chou S."/>
            <person name="Poskanzer K.E."/>
            <person name="Rollins M."/>
            <person name="Thuy-Boun P.S."/>
        </authorList>
    </citation>
    <scope>NUCLEOTIDE SEQUENCE [LARGE SCALE GENOMIC DNA]</scope>
    <source>
        <strain evidence="2">F_SG_1</strain>
        <tissue evidence="2">Salivary glands</tissue>
    </source>
</reference>
<feature type="region of interest" description="Disordered" evidence="1">
    <location>
        <begin position="91"/>
        <end position="149"/>
    </location>
</feature>
<protein>
    <submittedName>
        <fullName evidence="2">Uncharacterized protein</fullName>
    </submittedName>
</protein>
<organism evidence="2 3">
    <name type="scientific">Amblyomma americanum</name>
    <name type="common">Lone star tick</name>
    <dbReference type="NCBI Taxonomy" id="6943"/>
    <lineage>
        <taxon>Eukaryota</taxon>
        <taxon>Metazoa</taxon>
        <taxon>Ecdysozoa</taxon>
        <taxon>Arthropoda</taxon>
        <taxon>Chelicerata</taxon>
        <taxon>Arachnida</taxon>
        <taxon>Acari</taxon>
        <taxon>Parasitiformes</taxon>
        <taxon>Ixodida</taxon>
        <taxon>Ixodoidea</taxon>
        <taxon>Ixodidae</taxon>
        <taxon>Amblyomminae</taxon>
        <taxon>Amblyomma</taxon>
    </lineage>
</organism>
<gene>
    <name evidence="2" type="ORF">V5799_011523</name>
</gene>
<accession>A0AAQ4EGZ1</accession>
<feature type="compositionally biased region" description="Pro residues" evidence="1">
    <location>
        <begin position="41"/>
        <end position="53"/>
    </location>
</feature>
<proteinExistence type="predicted"/>